<reference evidence="7" key="1">
    <citation type="submission" date="2014-03" db="EMBL/GenBank/DDBJ databases">
        <authorList>
            <person name="Aksoy S."/>
            <person name="Warren W."/>
            <person name="Wilson R.K."/>
        </authorList>
    </citation>
    <scope>NUCLEOTIDE SEQUENCE [LARGE SCALE GENOMIC DNA]</scope>
    <source>
        <strain evidence="7">IAEA</strain>
    </source>
</reference>
<dbReference type="VEuPathDB" id="VectorBase:GPAI033572"/>
<dbReference type="InterPro" id="IPR050430">
    <property type="entry name" value="Peptidase_S1"/>
</dbReference>
<dbReference type="InterPro" id="IPR043504">
    <property type="entry name" value="Peptidase_S1_PA_chymotrypsin"/>
</dbReference>
<dbReference type="PANTHER" id="PTHR24276:SF98">
    <property type="entry name" value="FI18310P1-RELATED"/>
    <property type="match status" value="1"/>
</dbReference>
<sequence>MISVSHLVASLPPVLICNDVIIQCRLILTTASCIHYQLTVESAAEPFQLNKLFIIARTSSEFGSELTVQVLDIIIANSFYVTTHENDLAILRLNSNLLWGIPNDLKWVMLDDIDNADKPCLANFYFRNKLTKMASYTRTEQLPLLPNSECQSISQYPLARRNDICSLYTLSCGFHSAGFDDFARYNVDRGIGLLCKNHLVGLLSTILPLPDANNFNCSQKIVKSYYTNLEKHLTWIYNVIHTEELEVLKEGTYTASSPYDGLREKHPLLSNASIQTCSGGNLAKAASHIE</sequence>
<evidence type="ECO:0000256" key="1">
    <source>
        <dbReference type="ARBA" id="ARBA00022670"/>
    </source>
</evidence>
<organism evidence="6 7">
    <name type="scientific">Glossina pallidipes</name>
    <name type="common">Tsetse fly</name>
    <dbReference type="NCBI Taxonomy" id="7398"/>
    <lineage>
        <taxon>Eukaryota</taxon>
        <taxon>Metazoa</taxon>
        <taxon>Ecdysozoa</taxon>
        <taxon>Arthropoda</taxon>
        <taxon>Hexapoda</taxon>
        <taxon>Insecta</taxon>
        <taxon>Pterygota</taxon>
        <taxon>Neoptera</taxon>
        <taxon>Endopterygota</taxon>
        <taxon>Diptera</taxon>
        <taxon>Brachycera</taxon>
        <taxon>Muscomorpha</taxon>
        <taxon>Hippoboscoidea</taxon>
        <taxon>Glossinidae</taxon>
        <taxon>Glossina</taxon>
    </lineage>
</organism>
<dbReference type="GO" id="GO:0006508">
    <property type="term" value="P:proteolysis"/>
    <property type="evidence" value="ECO:0007669"/>
    <property type="project" value="UniProtKB-KW"/>
</dbReference>
<keyword evidence="2" id="KW-0378">Hydrolase</keyword>
<protein>
    <recommendedName>
        <fullName evidence="5">Peptidase S1 domain-containing protein</fullName>
    </recommendedName>
</protein>
<dbReference type="Proteomes" id="UP000092445">
    <property type="component" value="Unassembled WGS sequence"/>
</dbReference>
<keyword evidence="1" id="KW-0645">Protease</keyword>
<evidence type="ECO:0000313" key="6">
    <source>
        <dbReference type="EnsemblMetazoa" id="GPAI033572-PA"/>
    </source>
</evidence>
<accession>A0A1B0A3S5</accession>
<proteinExistence type="predicted"/>
<reference evidence="6" key="2">
    <citation type="submission" date="2020-05" db="UniProtKB">
        <authorList>
            <consortium name="EnsemblMetazoa"/>
        </authorList>
    </citation>
    <scope>IDENTIFICATION</scope>
    <source>
        <strain evidence="6">IAEA</strain>
    </source>
</reference>
<dbReference type="SUPFAM" id="SSF50494">
    <property type="entry name" value="Trypsin-like serine proteases"/>
    <property type="match status" value="1"/>
</dbReference>
<name>A0A1B0A3S5_GLOPL</name>
<feature type="domain" description="Peptidase S1" evidence="5">
    <location>
        <begin position="1"/>
        <end position="241"/>
    </location>
</feature>
<dbReference type="PROSITE" id="PS50240">
    <property type="entry name" value="TRYPSIN_DOM"/>
    <property type="match status" value="1"/>
</dbReference>
<keyword evidence="7" id="KW-1185">Reference proteome</keyword>
<evidence type="ECO:0000259" key="5">
    <source>
        <dbReference type="PROSITE" id="PS50240"/>
    </source>
</evidence>
<dbReference type="InterPro" id="IPR001254">
    <property type="entry name" value="Trypsin_dom"/>
</dbReference>
<dbReference type="AlphaFoldDB" id="A0A1B0A3S5"/>
<dbReference type="Pfam" id="PF00089">
    <property type="entry name" value="Trypsin"/>
    <property type="match status" value="1"/>
</dbReference>
<evidence type="ECO:0000256" key="3">
    <source>
        <dbReference type="ARBA" id="ARBA00022825"/>
    </source>
</evidence>
<dbReference type="STRING" id="7398.A0A1B0A3S5"/>
<dbReference type="Gene3D" id="2.40.10.10">
    <property type="entry name" value="Trypsin-like serine proteases"/>
    <property type="match status" value="1"/>
</dbReference>
<dbReference type="InterPro" id="IPR009003">
    <property type="entry name" value="Peptidase_S1_PA"/>
</dbReference>
<evidence type="ECO:0000313" key="7">
    <source>
        <dbReference type="Proteomes" id="UP000092445"/>
    </source>
</evidence>
<keyword evidence="4" id="KW-1015">Disulfide bond</keyword>
<dbReference type="PANTHER" id="PTHR24276">
    <property type="entry name" value="POLYSERASE-RELATED"/>
    <property type="match status" value="1"/>
</dbReference>
<evidence type="ECO:0000256" key="2">
    <source>
        <dbReference type="ARBA" id="ARBA00022801"/>
    </source>
</evidence>
<keyword evidence="3" id="KW-0720">Serine protease</keyword>
<dbReference type="GO" id="GO:0004252">
    <property type="term" value="F:serine-type endopeptidase activity"/>
    <property type="evidence" value="ECO:0007669"/>
    <property type="project" value="InterPro"/>
</dbReference>
<evidence type="ECO:0000256" key="4">
    <source>
        <dbReference type="ARBA" id="ARBA00023157"/>
    </source>
</evidence>
<dbReference type="EnsemblMetazoa" id="GPAI033572-RA">
    <property type="protein sequence ID" value="GPAI033572-PA"/>
    <property type="gene ID" value="GPAI033572"/>
</dbReference>